<proteinExistence type="predicted"/>
<gene>
    <name evidence="1" type="ORF">GK047_17955</name>
</gene>
<accession>A0A6G4A078</accession>
<name>A0A6G4A078_9BACL</name>
<comment type="caution">
    <text evidence="1">The sequence shown here is derived from an EMBL/GenBank/DDBJ whole genome shotgun (WGS) entry which is preliminary data.</text>
</comment>
<sequence>MTADKGHQLMAELDEQPSPSLVYHGSFSLTVNYHAFRRFCESQGGQVYVTPHSHQHLNLMGLLMLPDASFYTNTCLAFERFIIGFDPDDFYSLNSIFMK</sequence>
<organism evidence="1">
    <name type="scientific">Paenibacillus sp. SYP-B3998</name>
    <dbReference type="NCBI Taxonomy" id="2678564"/>
    <lineage>
        <taxon>Bacteria</taxon>
        <taxon>Bacillati</taxon>
        <taxon>Bacillota</taxon>
        <taxon>Bacilli</taxon>
        <taxon>Bacillales</taxon>
        <taxon>Paenibacillaceae</taxon>
        <taxon>Paenibacillus</taxon>
    </lineage>
</organism>
<reference evidence="1" key="1">
    <citation type="submission" date="2020-02" db="EMBL/GenBank/DDBJ databases">
        <authorList>
            <person name="Shen X.-R."/>
            <person name="Zhang Y.-X."/>
        </authorList>
    </citation>
    <scope>NUCLEOTIDE SEQUENCE</scope>
    <source>
        <strain evidence="1">SYP-B3998</strain>
    </source>
</reference>
<protein>
    <submittedName>
        <fullName evidence="1">Uncharacterized protein</fullName>
    </submittedName>
</protein>
<dbReference type="AlphaFoldDB" id="A0A6G4A078"/>
<evidence type="ECO:0000313" key="1">
    <source>
        <dbReference type="EMBL" id="NEW07886.1"/>
    </source>
</evidence>
<dbReference type="EMBL" id="JAAIKC010000007">
    <property type="protein sequence ID" value="NEW07886.1"/>
    <property type="molecule type" value="Genomic_DNA"/>
</dbReference>
<dbReference type="RefSeq" id="WP_163949719.1">
    <property type="nucleotide sequence ID" value="NZ_JAAIKC010000007.1"/>
</dbReference>